<evidence type="ECO:0000313" key="1">
    <source>
        <dbReference type="EMBL" id="BBA36965.1"/>
    </source>
</evidence>
<protein>
    <submittedName>
        <fullName evidence="1">Uncharacterized protein</fullName>
    </submittedName>
</protein>
<dbReference type="KEGG" id="mmai:sS8_5042"/>
<keyword evidence="2" id="KW-1185">Reference proteome</keyword>
<dbReference type="RefSeq" id="WP_133719187.1">
    <property type="nucleotide sequence ID" value="NZ_AP017928.1"/>
</dbReference>
<gene>
    <name evidence="1" type="ORF">sS8_5042</name>
</gene>
<accession>A0A250KZA6</accession>
<dbReference type="EMBL" id="AP017928">
    <property type="protein sequence ID" value="BBA36965.1"/>
    <property type="molecule type" value="Genomic_DNA"/>
</dbReference>
<proteinExistence type="predicted"/>
<evidence type="ECO:0000313" key="2">
    <source>
        <dbReference type="Proteomes" id="UP000266313"/>
    </source>
</evidence>
<reference evidence="1 2" key="1">
    <citation type="submission" date="2016-12" db="EMBL/GenBank/DDBJ databases">
        <title>Genome sequencing of Methylocaldum marinum.</title>
        <authorList>
            <person name="Takeuchi M."/>
            <person name="Kamagata Y."/>
            <person name="Hiraoka S."/>
            <person name="Oshima K."/>
            <person name="Hattori M."/>
            <person name="Iwasaki W."/>
        </authorList>
    </citation>
    <scope>NUCLEOTIDE SEQUENCE [LARGE SCALE GENOMIC DNA]</scope>
    <source>
        <strain evidence="1 2">S8</strain>
    </source>
</reference>
<name>A0A250KZA6_9GAMM</name>
<organism evidence="1 2">
    <name type="scientific">Methylocaldum marinum</name>
    <dbReference type="NCBI Taxonomy" id="1432792"/>
    <lineage>
        <taxon>Bacteria</taxon>
        <taxon>Pseudomonadati</taxon>
        <taxon>Pseudomonadota</taxon>
        <taxon>Gammaproteobacteria</taxon>
        <taxon>Methylococcales</taxon>
        <taxon>Methylococcaceae</taxon>
        <taxon>Methylocaldum</taxon>
    </lineage>
</organism>
<dbReference type="AlphaFoldDB" id="A0A250KZA6"/>
<dbReference type="Proteomes" id="UP000266313">
    <property type="component" value="Chromosome"/>
</dbReference>
<sequence>MQRKACNTETLARSEVCSVEYCRSCAVFHVNVGPVTVHFRPSTFRMLCTTLNAALARFRHVRPVLSSCTANQDEIIDRSP</sequence>
<dbReference type="OrthoDB" id="5571770at2"/>